<dbReference type="PANTHER" id="PTHR38451">
    <property type="entry name" value="TRNA (ADENINE(22)-N(1))-METHYLTRANSFERASE"/>
    <property type="match status" value="1"/>
</dbReference>
<name>A0A1M6PGB2_9FIRM</name>
<organism evidence="1 2">
    <name type="scientific">Tepidibacter formicigenes DSM 15518</name>
    <dbReference type="NCBI Taxonomy" id="1123349"/>
    <lineage>
        <taxon>Bacteria</taxon>
        <taxon>Bacillati</taxon>
        <taxon>Bacillota</taxon>
        <taxon>Clostridia</taxon>
        <taxon>Peptostreptococcales</taxon>
        <taxon>Peptostreptococcaceae</taxon>
        <taxon>Tepidibacter</taxon>
    </lineage>
</organism>
<dbReference type="Proteomes" id="UP000242497">
    <property type="component" value="Unassembled WGS sequence"/>
</dbReference>
<reference evidence="2" key="1">
    <citation type="submission" date="2016-11" db="EMBL/GenBank/DDBJ databases">
        <authorList>
            <person name="Varghese N."/>
            <person name="Submissions S."/>
        </authorList>
    </citation>
    <scope>NUCLEOTIDE SEQUENCE [LARGE SCALE GENOMIC DNA]</scope>
    <source>
        <strain evidence="2">DSM 15518</strain>
    </source>
</reference>
<keyword evidence="1" id="KW-0489">Methyltransferase</keyword>
<dbReference type="OrthoDB" id="5881184at2"/>
<dbReference type="AlphaFoldDB" id="A0A1M6PGB2"/>
<dbReference type="SUPFAM" id="SSF53335">
    <property type="entry name" value="S-adenosyl-L-methionine-dependent methyltransferases"/>
    <property type="match status" value="1"/>
</dbReference>
<keyword evidence="1" id="KW-0808">Transferase</keyword>
<proteinExistence type="predicted"/>
<dbReference type="InterPro" id="IPR029063">
    <property type="entry name" value="SAM-dependent_MTases_sf"/>
</dbReference>
<dbReference type="PIRSF" id="PIRSF018637">
    <property type="entry name" value="TrmK"/>
    <property type="match status" value="1"/>
</dbReference>
<dbReference type="Gene3D" id="3.40.50.150">
    <property type="entry name" value="Vaccinia Virus protein VP39"/>
    <property type="match status" value="1"/>
</dbReference>
<dbReference type="PANTHER" id="PTHR38451:SF1">
    <property type="entry name" value="TRNA (ADENINE(22)-N(1))-METHYLTRANSFERASE"/>
    <property type="match status" value="1"/>
</dbReference>
<dbReference type="GO" id="GO:0032259">
    <property type="term" value="P:methylation"/>
    <property type="evidence" value="ECO:0007669"/>
    <property type="project" value="UniProtKB-KW"/>
</dbReference>
<evidence type="ECO:0000313" key="1">
    <source>
        <dbReference type="EMBL" id="SHK06989.1"/>
    </source>
</evidence>
<dbReference type="STRING" id="1123349.SAMN02744037_01554"/>
<evidence type="ECO:0000313" key="2">
    <source>
        <dbReference type="Proteomes" id="UP000242497"/>
    </source>
</evidence>
<keyword evidence="2" id="KW-1185">Reference proteome</keyword>
<dbReference type="Pfam" id="PF12847">
    <property type="entry name" value="Methyltransf_18"/>
    <property type="match status" value="1"/>
</dbReference>
<dbReference type="EMBL" id="FRAE01000031">
    <property type="protein sequence ID" value="SHK06989.1"/>
    <property type="molecule type" value="Genomic_DNA"/>
</dbReference>
<protein>
    <submittedName>
        <fullName evidence="1">tRNA (Adenine22-N1)-methyltransferase</fullName>
    </submittedName>
</protein>
<dbReference type="InterPro" id="IPR006901">
    <property type="entry name" value="TrmK"/>
</dbReference>
<gene>
    <name evidence="1" type="ORF">SAMN02744037_01554</name>
</gene>
<accession>A0A1M6PGB2</accession>
<dbReference type="RefSeq" id="WP_072888831.1">
    <property type="nucleotide sequence ID" value="NZ_FRAE01000031.1"/>
</dbReference>
<dbReference type="GO" id="GO:0160105">
    <property type="term" value="F:tRNA (adenine(22)-N1)-methyltransferase activity"/>
    <property type="evidence" value="ECO:0007669"/>
    <property type="project" value="InterPro"/>
</dbReference>
<sequence>MKLSERLQAIANLVDDNVILADIGTDHGYIPVYLLNNKKIKYVVAADINKGPLENAKKEILVNNLQNKVDLRLGSGLSVLKIGEVDEAIIAGMGGVLISEILEDSFEIAKDLKKIILQPMQASDELRKYLYNKGFEIIDEVLVKEDFRIYEIIIVRYKGKVSEVEDNIYYEVGKKVIEKRDPLVLEFIGKKINECKKIIQKIEGKEGEKIENKIKECNYKIQKLKELKSYVC</sequence>